<dbReference type="GO" id="GO:0005737">
    <property type="term" value="C:cytoplasm"/>
    <property type="evidence" value="ECO:0007669"/>
    <property type="project" value="UniProtKB-SubCell"/>
</dbReference>
<evidence type="ECO:0000313" key="11">
    <source>
        <dbReference type="Ensembl" id="ENSTGUP00000035639.1"/>
    </source>
</evidence>
<protein>
    <recommendedName>
        <fullName evidence="10">Ubiquitin-like domain-containing protein</fullName>
    </recommendedName>
</protein>
<evidence type="ECO:0000259" key="10">
    <source>
        <dbReference type="PROSITE" id="PS50053"/>
    </source>
</evidence>
<dbReference type="Pfam" id="PF00240">
    <property type="entry name" value="ubiquitin"/>
    <property type="match status" value="1"/>
</dbReference>
<evidence type="ECO:0000256" key="2">
    <source>
        <dbReference type="ARBA" id="ARBA00004496"/>
    </source>
</evidence>
<evidence type="ECO:0000256" key="9">
    <source>
        <dbReference type="SAM" id="MobiDB-lite"/>
    </source>
</evidence>
<dbReference type="Ensembl" id="ENSTGUT00000042898.1">
    <property type="protein sequence ID" value="ENSTGUP00000035639.1"/>
    <property type="gene ID" value="ENSTGUG00000028799.1"/>
</dbReference>
<comment type="similarity">
    <text evidence="3">Belongs to the ubiquitin family.</text>
</comment>
<dbReference type="Gene3D" id="3.10.20.90">
    <property type="entry name" value="Phosphatidylinositol 3-kinase Catalytic Subunit, Chain A, domain 1"/>
    <property type="match status" value="2"/>
</dbReference>
<evidence type="ECO:0000256" key="8">
    <source>
        <dbReference type="ARBA" id="ARBA00023242"/>
    </source>
</evidence>
<evidence type="ECO:0000256" key="5">
    <source>
        <dbReference type="ARBA" id="ARBA00022499"/>
    </source>
</evidence>
<dbReference type="InterPro" id="IPR019956">
    <property type="entry name" value="Ubiquitin_dom"/>
</dbReference>
<keyword evidence="6" id="KW-0677">Repeat</keyword>
<feature type="compositionally biased region" description="Low complexity" evidence="9">
    <location>
        <begin position="66"/>
        <end position="79"/>
    </location>
</feature>
<dbReference type="GO" id="GO:0005634">
    <property type="term" value="C:nucleus"/>
    <property type="evidence" value="ECO:0007669"/>
    <property type="project" value="UniProtKB-SubCell"/>
</dbReference>
<dbReference type="PROSITE" id="PS50053">
    <property type="entry name" value="UBIQUITIN_2"/>
    <property type="match status" value="1"/>
</dbReference>
<name>A0A674HIM7_TAEGU</name>
<dbReference type="InterPro" id="IPR029071">
    <property type="entry name" value="Ubiquitin-like_domsf"/>
</dbReference>
<dbReference type="GeneTree" id="ENSGT00910000144152"/>
<dbReference type="InParanoid" id="A0A674HIM7"/>
<reference evidence="11" key="2">
    <citation type="submission" date="2025-08" db="UniProtKB">
        <authorList>
            <consortium name="Ensembl"/>
        </authorList>
    </citation>
    <scope>IDENTIFICATION</scope>
</reference>
<keyword evidence="4" id="KW-0963">Cytoplasm</keyword>
<dbReference type="PANTHER" id="PTHR10666">
    <property type="entry name" value="UBIQUITIN"/>
    <property type="match status" value="1"/>
</dbReference>
<accession>A0A674HIM7</accession>
<keyword evidence="5" id="KW-1017">Isopeptide bond</keyword>
<dbReference type="Proteomes" id="UP000007754">
    <property type="component" value="Chromosome 23"/>
</dbReference>
<dbReference type="SUPFAM" id="SSF54236">
    <property type="entry name" value="Ubiquitin-like"/>
    <property type="match status" value="1"/>
</dbReference>
<evidence type="ECO:0000256" key="4">
    <source>
        <dbReference type="ARBA" id="ARBA00022490"/>
    </source>
</evidence>
<evidence type="ECO:0000313" key="12">
    <source>
        <dbReference type="Proteomes" id="UP000007754"/>
    </source>
</evidence>
<reference evidence="11" key="3">
    <citation type="submission" date="2025-09" db="UniProtKB">
        <authorList>
            <consortium name="Ensembl"/>
        </authorList>
    </citation>
    <scope>IDENTIFICATION</scope>
</reference>
<dbReference type="SMART" id="SM00213">
    <property type="entry name" value="UBQ"/>
    <property type="match status" value="1"/>
</dbReference>
<comment type="subcellular location">
    <subcellularLocation>
        <location evidence="2">Cytoplasm</location>
    </subcellularLocation>
    <subcellularLocation>
        <location evidence="1">Nucleus</location>
    </subcellularLocation>
</comment>
<reference evidence="11 12" key="1">
    <citation type="journal article" date="2010" name="Nature">
        <title>The genome of a songbird.</title>
        <authorList>
            <person name="Warren W.C."/>
            <person name="Clayton D.F."/>
            <person name="Ellegren H."/>
            <person name="Arnold A.P."/>
            <person name="Hillier L.W."/>
            <person name="Kunstner A."/>
            <person name="Searle S."/>
            <person name="White S."/>
            <person name="Vilella A.J."/>
            <person name="Fairley S."/>
            <person name="Heger A."/>
            <person name="Kong L."/>
            <person name="Ponting C.P."/>
            <person name="Jarvis E.D."/>
            <person name="Mello C.V."/>
            <person name="Minx P."/>
            <person name="Lovell P."/>
            <person name="Velho T.A."/>
            <person name="Ferris M."/>
            <person name="Balakrishnan C.N."/>
            <person name="Sinha S."/>
            <person name="Blatti C."/>
            <person name="London S.E."/>
            <person name="Li Y."/>
            <person name="Lin Y.C."/>
            <person name="George J."/>
            <person name="Sweedler J."/>
            <person name="Southey B."/>
            <person name="Gunaratne P."/>
            <person name="Watson M."/>
            <person name="Nam K."/>
            <person name="Backstrom N."/>
            <person name="Smeds L."/>
            <person name="Nabholz B."/>
            <person name="Itoh Y."/>
            <person name="Whitney O."/>
            <person name="Pfenning A.R."/>
            <person name="Howard J."/>
            <person name="Volker M."/>
            <person name="Skinner B.M."/>
            <person name="Griffin D.K."/>
            <person name="Ye L."/>
            <person name="McLaren W.M."/>
            <person name="Flicek P."/>
            <person name="Quesada V."/>
            <person name="Velasco G."/>
            <person name="Lopez-Otin C."/>
            <person name="Puente X.S."/>
            <person name="Olender T."/>
            <person name="Lancet D."/>
            <person name="Smit A.F."/>
            <person name="Hubley R."/>
            <person name="Konkel M.K."/>
            <person name="Walker J.A."/>
            <person name="Batzer M.A."/>
            <person name="Gu W."/>
            <person name="Pollock D.D."/>
            <person name="Chen L."/>
            <person name="Cheng Z."/>
            <person name="Eichler E.E."/>
            <person name="Stapley J."/>
            <person name="Slate J."/>
            <person name="Ekblom R."/>
            <person name="Birkhead T."/>
            <person name="Burke T."/>
            <person name="Burt D."/>
            <person name="Scharff C."/>
            <person name="Adam I."/>
            <person name="Richard H."/>
            <person name="Sultan M."/>
            <person name="Soldatov A."/>
            <person name="Lehrach H."/>
            <person name="Edwards S.V."/>
            <person name="Yang S.P."/>
            <person name="Li X."/>
            <person name="Graves T."/>
            <person name="Fulton L."/>
            <person name="Nelson J."/>
            <person name="Chinwalla A."/>
            <person name="Hou S."/>
            <person name="Mardis E.R."/>
            <person name="Wilson R.K."/>
        </authorList>
    </citation>
    <scope>NUCLEOTIDE SEQUENCE [LARGE SCALE GENOMIC DNA]</scope>
</reference>
<evidence type="ECO:0000256" key="6">
    <source>
        <dbReference type="ARBA" id="ARBA00022737"/>
    </source>
</evidence>
<organism evidence="11 12">
    <name type="scientific">Taeniopygia guttata</name>
    <name type="common">Zebra finch</name>
    <name type="synonym">Poephila guttata</name>
    <dbReference type="NCBI Taxonomy" id="59729"/>
    <lineage>
        <taxon>Eukaryota</taxon>
        <taxon>Metazoa</taxon>
        <taxon>Chordata</taxon>
        <taxon>Craniata</taxon>
        <taxon>Vertebrata</taxon>
        <taxon>Euteleostomi</taxon>
        <taxon>Archelosauria</taxon>
        <taxon>Archosauria</taxon>
        <taxon>Dinosauria</taxon>
        <taxon>Saurischia</taxon>
        <taxon>Theropoda</taxon>
        <taxon>Coelurosauria</taxon>
        <taxon>Aves</taxon>
        <taxon>Neognathae</taxon>
        <taxon>Neoaves</taxon>
        <taxon>Telluraves</taxon>
        <taxon>Australaves</taxon>
        <taxon>Passeriformes</taxon>
        <taxon>Passeroidea</taxon>
        <taxon>Estrildidae</taxon>
        <taxon>Estrildinae</taxon>
        <taxon>Taeniopygia</taxon>
    </lineage>
</organism>
<dbReference type="AlphaFoldDB" id="A0A674HIM7"/>
<feature type="region of interest" description="Disordered" evidence="9">
    <location>
        <begin position="65"/>
        <end position="89"/>
    </location>
</feature>
<evidence type="ECO:0000256" key="3">
    <source>
        <dbReference type="ARBA" id="ARBA00008430"/>
    </source>
</evidence>
<keyword evidence="12" id="KW-1185">Reference proteome</keyword>
<evidence type="ECO:0000256" key="7">
    <source>
        <dbReference type="ARBA" id="ARBA00022843"/>
    </source>
</evidence>
<sequence>MQIFMNTLMGKTITLEAEPSDTTENNQQWLIFAGKQLEDGCTLSNYNIKQESTLHLGWELPPHPAASPGAPLLASPAFPEHQHALGVPR</sequence>
<feature type="domain" description="Ubiquitin-like" evidence="10">
    <location>
        <begin position="26"/>
        <end position="56"/>
    </location>
</feature>
<evidence type="ECO:0000256" key="1">
    <source>
        <dbReference type="ARBA" id="ARBA00004123"/>
    </source>
</evidence>
<keyword evidence="7" id="KW-0832">Ubl conjugation</keyword>
<dbReference type="InterPro" id="IPR000626">
    <property type="entry name" value="Ubiquitin-like_dom"/>
</dbReference>
<dbReference type="FunFam" id="3.10.20.90:FF:000469">
    <property type="entry name" value="Polyubiquitin-C"/>
    <property type="match status" value="1"/>
</dbReference>
<dbReference type="PRINTS" id="PR00348">
    <property type="entry name" value="UBIQUITIN"/>
</dbReference>
<proteinExistence type="inferred from homology"/>
<dbReference type="OMA" id="CQTIANY"/>
<keyword evidence="8" id="KW-0539">Nucleus</keyword>
<dbReference type="InterPro" id="IPR050158">
    <property type="entry name" value="Ubiquitin_ubiquitin-like"/>
</dbReference>